<dbReference type="AlphaFoldDB" id="A0A7T8KHA3"/>
<evidence type="ECO:0000313" key="3">
    <source>
        <dbReference type="Proteomes" id="UP000595437"/>
    </source>
</evidence>
<dbReference type="Gene3D" id="3.30.420.10">
    <property type="entry name" value="Ribonuclease H-like superfamily/Ribonuclease H"/>
    <property type="match status" value="1"/>
</dbReference>
<accession>A0A7T8KHA3</accession>
<evidence type="ECO:0000256" key="1">
    <source>
        <dbReference type="SAM" id="MobiDB-lite"/>
    </source>
</evidence>
<dbReference type="GO" id="GO:0003676">
    <property type="term" value="F:nucleic acid binding"/>
    <property type="evidence" value="ECO:0007669"/>
    <property type="project" value="InterPro"/>
</dbReference>
<evidence type="ECO:0000313" key="2">
    <source>
        <dbReference type="EMBL" id="QQP55876.1"/>
    </source>
</evidence>
<proteinExistence type="predicted"/>
<feature type="non-terminal residue" evidence="2">
    <location>
        <position position="1"/>
    </location>
</feature>
<dbReference type="OrthoDB" id="6377111at2759"/>
<dbReference type="Proteomes" id="UP000595437">
    <property type="component" value="Chromosome 1"/>
</dbReference>
<dbReference type="InterPro" id="IPR036397">
    <property type="entry name" value="RNaseH_sf"/>
</dbReference>
<feature type="region of interest" description="Disordered" evidence="1">
    <location>
        <begin position="1"/>
        <end position="32"/>
    </location>
</feature>
<sequence>SKRGHLNGSRSAPPALNFPLNSSRIKEETDGSQLLRQLRRDLPALSPDEDLRHRGRVQDVMNMFKEIQGKQPEMAKRDWFFHFDNAPCHKANSTKEFLARR</sequence>
<reference evidence="3" key="1">
    <citation type="submission" date="2021-01" db="EMBL/GenBank/DDBJ databases">
        <title>Caligus Genome Assembly.</title>
        <authorList>
            <person name="Gallardo-Escarate C."/>
        </authorList>
    </citation>
    <scope>NUCLEOTIDE SEQUENCE [LARGE SCALE GENOMIC DNA]</scope>
</reference>
<name>A0A7T8KHA3_CALRO</name>
<dbReference type="EMBL" id="CP045890">
    <property type="protein sequence ID" value="QQP55876.1"/>
    <property type="molecule type" value="Genomic_DNA"/>
</dbReference>
<keyword evidence="3" id="KW-1185">Reference proteome</keyword>
<protein>
    <submittedName>
        <fullName evidence="2">Uncharacterized protein</fullName>
    </submittedName>
</protein>
<gene>
    <name evidence="2" type="ORF">FKW44_000345</name>
</gene>
<organism evidence="2 3">
    <name type="scientific">Caligus rogercresseyi</name>
    <name type="common">Sea louse</name>
    <dbReference type="NCBI Taxonomy" id="217165"/>
    <lineage>
        <taxon>Eukaryota</taxon>
        <taxon>Metazoa</taxon>
        <taxon>Ecdysozoa</taxon>
        <taxon>Arthropoda</taxon>
        <taxon>Crustacea</taxon>
        <taxon>Multicrustacea</taxon>
        <taxon>Hexanauplia</taxon>
        <taxon>Copepoda</taxon>
        <taxon>Siphonostomatoida</taxon>
        <taxon>Caligidae</taxon>
        <taxon>Caligus</taxon>
    </lineage>
</organism>